<keyword evidence="8 9" id="KW-0368">Histidine biosynthesis</keyword>
<reference evidence="11 12" key="1">
    <citation type="submission" date="2014-02" db="EMBL/GenBank/DDBJ databases">
        <authorList>
            <person name="Manrique M."/>
        </authorList>
    </citation>
    <scope>NUCLEOTIDE SEQUENCE [LARGE SCALE GENOMIC DNA]</scope>
    <source>
        <strain evidence="11 12">LMG17956</strain>
    </source>
</reference>
<sequence>MSTFLAKSFETIIAYNPGEQLGDDYLKLNANESSQEPSPRVLEVLKNAQKLNYYNDPFQSKLRQKLADLHSLEMSNILVGTGADDVLDLIFRTFFERGDKIAFPKITYPFYKGYADTFGYEALEVPLTKDLHVDLSDYEELPHAVLVVNPDAPTGFLKPLSAIKKLVASHPERLVIVDEAYIDFGGESETAISLVNDFSNVIVVRTFSKSRQLAGARIGYAVACKELIKDMEALKMAVNPFNISLLQEEVALASLEDEFHFEKHVKEIIENRDFLTSALRILGFTVLNSKTNFVYASSNMISGAELYEKLRARHILIRHYATEEVKDFVRISIGTKQEMHRLVSEIDAILKEKDHVKSVNF</sequence>
<dbReference type="InterPro" id="IPR015421">
    <property type="entry name" value="PyrdxlP-dep_Trfase_major"/>
</dbReference>
<protein>
    <recommendedName>
        <fullName evidence="9">Histidinol-phosphate aminotransferase</fullName>
        <ecNumber evidence="9">2.6.1.9</ecNumber>
    </recommendedName>
    <alternativeName>
        <fullName evidence="9">Imidazole acetol-phosphate transaminase</fullName>
    </alternativeName>
</protein>
<name>A0A060RGI3_9STRE</name>
<comment type="cofactor">
    <cofactor evidence="1 9">
        <name>pyridoxal 5'-phosphate</name>
        <dbReference type="ChEBI" id="CHEBI:597326"/>
    </cofactor>
</comment>
<dbReference type="Gene3D" id="3.90.1150.10">
    <property type="entry name" value="Aspartate Aminotransferase, domain 1"/>
    <property type="match status" value="1"/>
</dbReference>
<comment type="pathway">
    <text evidence="9">Amino-acid biosynthesis; L-histidine biosynthesis; L-histidine from 5-phospho-alpha-D-ribose 1-diphosphate: step 7/9.</text>
</comment>
<dbReference type="PANTHER" id="PTHR42885">
    <property type="entry name" value="HISTIDINOL-PHOSPHATE AMINOTRANSFERASE-RELATED"/>
    <property type="match status" value="1"/>
</dbReference>
<evidence type="ECO:0000259" key="10">
    <source>
        <dbReference type="Pfam" id="PF00155"/>
    </source>
</evidence>
<evidence type="ECO:0000256" key="7">
    <source>
        <dbReference type="ARBA" id="ARBA00022898"/>
    </source>
</evidence>
<comment type="similarity">
    <text evidence="2 9">Belongs to the class-II pyridoxal-phosphate-dependent aminotransferase family. Histidinol-phosphate aminotransferase subfamily.</text>
</comment>
<dbReference type="NCBIfam" id="TIGR01141">
    <property type="entry name" value="hisC"/>
    <property type="match status" value="1"/>
</dbReference>
<keyword evidence="4 9" id="KW-0032">Aminotransferase</keyword>
<evidence type="ECO:0000256" key="3">
    <source>
        <dbReference type="ARBA" id="ARBA00011738"/>
    </source>
</evidence>
<dbReference type="UniPathway" id="UPA00031">
    <property type="reaction ID" value="UER00012"/>
</dbReference>
<proteinExistence type="inferred from homology"/>
<evidence type="ECO:0000256" key="8">
    <source>
        <dbReference type="ARBA" id="ARBA00023102"/>
    </source>
</evidence>
<dbReference type="AlphaFoldDB" id="A0A060RGI3"/>
<comment type="catalytic activity">
    <reaction evidence="9">
        <text>L-histidinol phosphate + 2-oxoglutarate = 3-(imidazol-4-yl)-2-oxopropyl phosphate + L-glutamate</text>
        <dbReference type="Rhea" id="RHEA:23744"/>
        <dbReference type="ChEBI" id="CHEBI:16810"/>
        <dbReference type="ChEBI" id="CHEBI:29985"/>
        <dbReference type="ChEBI" id="CHEBI:57766"/>
        <dbReference type="ChEBI" id="CHEBI:57980"/>
        <dbReference type="EC" id="2.6.1.9"/>
    </reaction>
</comment>
<keyword evidence="5 9" id="KW-0028">Amino-acid biosynthesis</keyword>
<dbReference type="EC" id="2.6.1.9" evidence="9"/>
<dbReference type="InterPro" id="IPR015424">
    <property type="entry name" value="PyrdxlP-dep_Trfase"/>
</dbReference>
<organism evidence="11 12">
    <name type="scientific">Streptococcus gallolyticus</name>
    <dbReference type="NCBI Taxonomy" id="315405"/>
    <lineage>
        <taxon>Bacteria</taxon>
        <taxon>Bacillati</taxon>
        <taxon>Bacillota</taxon>
        <taxon>Bacilli</taxon>
        <taxon>Lactobacillales</taxon>
        <taxon>Streptococcaceae</taxon>
        <taxon>Streptococcus</taxon>
    </lineage>
</organism>
<dbReference type="Gene3D" id="3.40.640.10">
    <property type="entry name" value="Type I PLP-dependent aspartate aminotransferase-like (Major domain)"/>
    <property type="match status" value="1"/>
</dbReference>
<evidence type="ECO:0000313" key="11">
    <source>
        <dbReference type="EMBL" id="CDO17376.1"/>
    </source>
</evidence>
<dbReference type="CDD" id="cd00609">
    <property type="entry name" value="AAT_like"/>
    <property type="match status" value="1"/>
</dbReference>
<keyword evidence="7 9" id="KW-0663">Pyridoxal phosphate</keyword>
<comment type="subunit">
    <text evidence="3 9">Homodimer.</text>
</comment>
<dbReference type="GO" id="GO:0004400">
    <property type="term" value="F:histidinol-phosphate transaminase activity"/>
    <property type="evidence" value="ECO:0007669"/>
    <property type="project" value="UniProtKB-UniRule"/>
</dbReference>
<evidence type="ECO:0000256" key="2">
    <source>
        <dbReference type="ARBA" id="ARBA00007970"/>
    </source>
</evidence>
<evidence type="ECO:0000256" key="6">
    <source>
        <dbReference type="ARBA" id="ARBA00022679"/>
    </source>
</evidence>
<dbReference type="InterPro" id="IPR015422">
    <property type="entry name" value="PyrdxlP-dep_Trfase_small"/>
</dbReference>
<dbReference type="GO" id="GO:0000105">
    <property type="term" value="P:L-histidine biosynthetic process"/>
    <property type="evidence" value="ECO:0007669"/>
    <property type="project" value="UniProtKB-UniRule"/>
</dbReference>
<dbReference type="Pfam" id="PF00155">
    <property type="entry name" value="Aminotran_1_2"/>
    <property type="match status" value="1"/>
</dbReference>
<dbReference type="GO" id="GO:0030170">
    <property type="term" value="F:pyridoxal phosphate binding"/>
    <property type="evidence" value="ECO:0007669"/>
    <property type="project" value="InterPro"/>
</dbReference>
<dbReference type="PANTHER" id="PTHR42885:SF2">
    <property type="entry name" value="HISTIDINOL-PHOSPHATE AMINOTRANSFERASE"/>
    <property type="match status" value="1"/>
</dbReference>
<dbReference type="SUPFAM" id="SSF53383">
    <property type="entry name" value="PLP-dependent transferases"/>
    <property type="match status" value="1"/>
</dbReference>
<evidence type="ECO:0000256" key="5">
    <source>
        <dbReference type="ARBA" id="ARBA00022605"/>
    </source>
</evidence>
<gene>
    <name evidence="9" type="primary">hisC</name>
    <name evidence="11" type="ORF">BN963_SGAL_00565</name>
</gene>
<evidence type="ECO:0000313" key="12">
    <source>
        <dbReference type="Proteomes" id="UP000027584"/>
    </source>
</evidence>
<accession>A0A060RGI3</accession>
<feature type="modified residue" description="N6-(pyridoxal phosphate)lysine" evidence="9">
    <location>
        <position position="209"/>
    </location>
</feature>
<dbReference type="InterPro" id="IPR004839">
    <property type="entry name" value="Aminotransferase_I/II_large"/>
</dbReference>
<dbReference type="InterPro" id="IPR005861">
    <property type="entry name" value="HisP_aminotrans"/>
</dbReference>
<evidence type="ECO:0000256" key="1">
    <source>
        <dbReference type="ARBA" id="ARBA00001933"/>
    </source>
</evidence>
<dbReference type="EMBL" id="CCBC010000128">
    <property type="protein sequence ID" value="CDO17376.1"/>
    <property type="molecule type" value="Genomic_DNA"/>
</dbReference>
<evidence type="ECO:0000256" key="9">
    <source>
        <dbReference type="HAMAP-Rule" id="MF_01023"/>
    </source>
</evidence>
<reference evidence="11 12" key="2">
    <citation type="submission" date="2014-05" db="EMBL/GenBank/DDBJ databases">
        <title>Genome sequence of Streptococcus gallolyticus.</title>
        <authorList>
            <person name="Del Campo R."/>
        </authorList>
    </citation>
    <scope>NUCLEOTIDE SEQUENCE [LARGE SCALE GENOMIC DNA]</scope>
    <source>
        <strain evidence="11 12">LMG17956</strain>
    </source>
</reference>
<feature type="domain" description="Aminotransferase class I/classII large" evidence="10">
    <location>
        <begin position="24"/>
        <end position="346"/>
    </location>
</feature>
<evidence type="ECO:0000256" key="4">
    <source>
        <dbReference type="ARBA" id="ARBA00022576"/>
    </source>
</evidence>
<keyword evidence="6 9" id="KW-0808">Transferase</keyword>
<dbReference type="Proteomes" id="UP000027584">
    <property type="component" value="Unassembled WGS sequence"/>
</dbReference>
<dbReference type="HAMAP" id="MF_01023">
    <property type="entry name" value="HisC_aminotrans_2"/>
    <property type="match status" value="1"/>
</dbReference>
<comment type="caution">
    <text evidence="11">The sequence shown here is derived from an EMBL/GenBank/DDBJ whole genome shotgun (WGS) entry which is preliminary data.</text>
</comment>